<dbReference type="eggNOG" id="ENOG502QSRR">
    <property type="taxonomic scope" value="Eukaryota"/>
</dbReference>
<sequence length="1315" mass="147898">MFSPGTKRSHGSSRRDPSLGHAATASPVTPLAENRRSSSDNLVPHRPATGTPAPWAPRLSVLARIPIVNKNEKGDDIDPIKPVYVGEFPQVVRDEQTKLLQKRVPGEAFIYGGMEKGKCIAWIICGSRLFIWSYLSPAASMKCVVLEIPSNVLENGDIRRSDGDTWSLCAVNWDMTSSRTKKVVEHNNYAAIVLCNQKTRAVIYWRDIYSKVKTAPVISTASSDELEVIFTTLSRQQHSSRQRSGLTELYSFNSLIASAVPNSQHVCVAIASSSNGELWQFLCSPSGIKRQKVHWNTSSLTSQGGDNGHVTGSKGYPRSLIWRFSHSSVHESNRQFFLLTDHEIHCFNVELFLDINVSKVWSHEIIGTDGDLGIKKDLAGQKRVWPLDVQVDIYGKVITILVATFCKDRVSSSSYTQYSLLTMQYKSGVSTEVGHERILEKKAPIQVIIPKARVEDEDFLFSMRLRVGGKPSGSTIILSNDGTATVSHYYRNFTRLYQFDLPYDAGKVLDASVLPSTDDGEGAWVVLTEKAGIWAIPEKAVILGGVEPPERSLSRKGSSNEGSAQEERKNLTFGGNMAPRRASSEAQEPVDRQKAVKGVIARRNTLDEESETLLGQLFHDFQLSGQVEGSLEKLQKSRAFERGEETNVFARLSKSIVDTLAKHWTTTRGAEILAMAVVSSQLLDKQQKHEKFLQFLALSKCHEELCSRQRHSLQIILEHGEKLAGMIQLRELQNAISQNRSAGIGSSHSSQEIQTSGALWDLIQLVGERARRSTVLLMDRDNAEVFYSKISDLEEVFYCLDRQLDYIISTEQPFGVQNQRACELSNACVAIVQTAMHYKNEHHLWYPPPEGLTPWYCKHVVRSGIWSIASFMLQLLKEASTLDVSAKSDLYTHLEALAEILLEAYAGAIKAKVELGEDHKGLLDEYWCRRDLLLDSLYQQVKEFVEDGHQDISEETSEHKKDSLKKFSSQLLSIANRHECYNTLWKICCDLNDSELLRNLMRESMGPNGGFSYFVFKQLYKSRQFSKLLRLGEEFLEELSIFLKRHQDLLWLHELFLHQFSLASETLHLLALSQHERSMSETEGTDPHYGTMVPKLQDRKRLLNLSKIAAIAGKGEEANVKRIEADLKILKLQEEIVKFLSDDGTKQSVGERLLNPEELIKLCLEMKSPELALCAFDVFAWTSSSFRKAHKNLLEECWKNAAEQDDWSKLYQASTIEGWTDEETLQNLKHTMLFKASSRCYGPLAETFGEGFDQVLPLRQETSEPPIMKDSGSSVLANLMQHKDYPEAGKLLLTAIMLGSLEDDTGEEEGTTPME</sequence>
<dbReference type="InterPro" id="IPR015943">
    <property type="entry name" value="WD40/YVTN_repeat-like_dom_sf"/>
</dbReference>
<dbReference type="Gene3D" id="1.20.58.1380">
    <property type="match status" value="1"/>
</dbReference>
<dbReference type="InterPro" id="IPR014908">
    <property type="entry name" value="Nucleoporin_Nup133/Nup155_N"/>
</dbReference>
<evidence type="ECO:0000256" key="2">
    <source>
        <dbReference type="ARBA" id="ARBA00005569"/>
    </source>
</evidence>
<dbReference type="GO" id="GO:0006606">
    <property type="term" value="P:protein import into nucleus"/>
    <property type="evidence" value="ECO:0007669"/>
    <property type="project" value="TreeGrafter"/>
</dbReference>
<dbReference type="GO" id="GO:0000972">
    <property type="term" value="P:transcription-dependent tethering of RNA polymerase II gene DNA at nuclear periphery"/>
    <property type="evidence" value="ECO:0007669"/>
    <property type="project" value="TreeGrafter"/>
</dbReference>
<reference evidence="8" key="1">
    <citation type="submission" date="2013-01" db="EMBL/GenBank/DDBJ databases">
        <title>Draft Genome Sequence of a Mulberry Tree, Morus notabilis C.K. Schneid.</title>
        <authorList>
            <person name="He N."/>
            <person name="Zhao S."/>
        </authorList>
    </citation>
    <scope>NUCLEOTIDE SEQUENCE</scope>
</reference>
<name>W9SLZ9_9ROSA</name>
<feature type="domain" description="Nucleoporin Nup133/Nup155-like N-terminal" evidence="6">
    <location>
        <begin position="82"/>
        <end position="534"/>
    </location>
</feature>
<accession>W9SLZ9</accession>
<evidence type="ECO:0000256" key="3">
    <source>
        <dbReference type="ARBA" id="ARBA00022448"/>
    </source>
</evidence>
<evidence type="ECO:0000313" key="8">
    <source>
        <dbReference type="Proteomes" id="UP000030645"/>
    </source>
</evidence>
<dbReference type="GO" id="GO:0016973">
    <property type="term" value="P:poly(A)+ mRNA export from nucleus"/>
    <property type="evidence" value="ECO:0007669"/>
    <property type="project" value="TreeGrafter"/>
</dbReference>
<proteinExistence type="inferred from homology"/>
<organism evidence="7 8">
    <name type="scientific">Morus notabilis</name>
    <dbReference type="NCBI Taxonomy" id="981085"/>
    <lineage>
        <taxon>Eukaryota</taxon>
        <taxon>Viridiplantae</taxon>
        <taxon>Streptophyta</taxon>
        <taxon>Embryophyta</taxon>
        <taxon>Tracheophyta</taxon>
        <taxon>Spermatophyta</taxon>
        <taxon>Magnoliopsida</taxon>
        <taxon>eudicotyledons</taxon>
        <taxon>Gunneridae</taxon>
        <taxon>Pentapetalae</taxon>
        <taxon>rosids</taxon>
        <taxon>fabids</taxon>
        <taxon>Rosales</taxon>
        <taxon>Moraceae</taxon>
        <taxon>Moreae</taxon>
        <taxon>Morus</taxon>
    </lineage>
</organism>
<dbReference type="Gene3D" id="2.130.10.10">
    <property type="entry name" value="YVTN repeat-like/Quinoprotein amine dehydrogenase"/>
    <property type="match status" value="1"/>
</dbReference>
<dbReference type="PANTHER" id="PTHR13405:SF11">
    <property type="entry name" value="NUCLEAR PORE COMPLEX PROTEIN NUP133"/>
    <property type="match status" value="1"/>
</dbReference>
<evidence type="ECO:0000256" key="1">
    <source>
        <dbReference type="ARBA" id="ARBA00004123"/>
    </source>
</evidence>
<dbReference type="InterPro" id="IPR037624">
    <property type="entry name" value="Nup133-like"/>
</dbReference>
<dbReference type="GO" id="GO:0031080">
    <property type="term" value="C:nuclear pore outer ring"/>
    <property type="evidence" value="ECO:0007669"/>
    <property type="project" value="TreeGrafter"/>
</dbReference>
<dbReference type="FunFam" id="1.20.58.1380:FF:000005">
    <property type="entry name" value="Nuclear pore complex protein NUP133"/>
    <property type="match status" value="1"/>
</dbReference>
<comment type="similarity">
    <text evidence="2">Belongs to the nucleoporin Nup133 family.</text>
</comment>
<dbReference type="KEGG" id="mnt:21402922"/>
<gene>
    <name evidence="7" type="ORF">L484_020008</name>
</gene>
<evidence type="ECO:0000313" key="7">
    <source>
        <dbReference type="EMBL" id="EXC34892.1"/>
    </source>
</evidence>
<keyword evidence="3" id="KW-0813">Transport</keyword>
<dbReference type="GO" id="GO:0017056">
    <property type="term" value="F:structural constituent of nuclear pore"/>
    <property type="evidence" value="ECO:0007669"/>
    <property type="project" value="InterPro"/>
</dbReference>
<dbReference type="Pfam" id="PF08801">
    <property type="entry name" value="Nucleoporin_N"/>
    <property type="match status" value="1"/>
</dbReference>
<dbReference type="EMBL" id="KE346352">
    <property type="protein sequence ID" value="EXC34892.1"/>
    <property type="molecule type" value="Genomic_DNA"/>
</dbReference>
<evidence type="ECO:0000259" key="6">
    <source>
        <dbReference type="Pfam" id="PF08801"/>
    </source>
</evidence>
<evidence type="ECO:0000256" key="4">
    <source>
        <dbReference type="ARBA" id="ARBA00023242"/>
    </source>
</evidence>
<dbReference type="SUPFAM" id="SSF117289">
    <property type="entry name" value="Nucleoporin domain"/>
    <property type="match status" value="1"/>
</dbReference>
<dbReference type="OrthoDB" id="103454at2759"/>
<feature type="region of interest" description="Disordered" evidence="5">
    <location>
        <begin position="1"/>
        <end position="55"/>
    </location>
</feature>
<dbReference type="Proteomes" id="UP000030645">
    <property type="component" value="Unassembled WGS sequence"/>
</dbReference>
<comment type="subcellular location">
    <subcellularLocation>
        <location evidence="1">Nucleus</location>
    </subcellularLocation>
</comment>
<evidence type="ECO:0000256" key="5">
    <source>
        <dbReference type="SAM" id="MobiDB-lite"/>
    </source>
</evidence>
<protein>
    <recommendedName>
        <fullName evidence="6">Nucleoporin Nup133/Nup155-like N-terminal domain-containing protein</fullName>
    </recommendedName>
</protein>
<keyword evidence="4" id="KW-0539">Nucleus</keyword>
<keyword evidence="8" id="KW-1185">Reference proteome</keyword>
<dbReference type="PANTHER" id="PTHR13405">
    <property type="entry name" value="NUCLEAR PORE COMPLEX PROTEIN NUP133"/>
    <property type="match status" value="1"/>
</dbReference>
<feature type="region of interest" description="Disordered" evidence="5">
    <location>
        <begin position="547"/>
        <end position="593"/>
    </location>
</feature>
<dbReference type="STRING" id="981085.W9SLZ9"/>